<dbReference type="GO" id="GO:0005886">
    <property type="term" value="C:plasma membrane"/>
    <property type="evidence" value="ECO:0007669"/>
    <property type="project" value="UniProtKB-SubCell"/>
</dbReference>
<organism evidence="9 10">
    <name type="scientific">Phytohabitans houttuyneae</name>
    <dbReference type="NCBI Taxonomy" id="1076126"/>
    <lineage>
        <taxon>Bacteria</taxon>
        <taxon>Bacillati</taxon>
        <taxon>Actinomycetota</taxon>
        <taxon>Actinomycetes</taxon>
        <taxon>Micromonosporales</taxon>
        <taxon>Micromonosporaceae</taxon>
    </lineage>
</organism>
<dbReference type="AlphaFoldDB" id="A0A6V8KM48"/>
<evidence type="ECO:0000256" key="4">
    <source>
        <dbReference type="ARBA" id="ARBA00022692"/>
    </source>
</evidence>
<evidence type="ECO:0000256" key="2">
    <source>
        <dbReference type="ARBA" id="ARBA00022448"/>
    </source>
</evidence>
<dbReference type="PROSITE" id="PS00216">
    <property type="entry name" value="SUGAR_TRANSPORT_1"/>
    <property type="match status" value="1"/>
</dbReference>
<feature type="transmembrane region" description="Helical" evidence="7">
    <location>
        <begin position="298"/>
        <end position="321"/>
    </location>
</feature>
<dbReference type="Proteomes" id="UP000482800">
    <property type="component" value="Unassembled WGS sequence"/>
</dbReference>
<feature type="transmembrane region" description="Helical" evidence="7">
    <location>
        <begin position="164"/>
        <end position="184"/>
    </location>
</feature>
<dbReference type="InterPro" id="IPR050171">
    <property type="entry name" value="MFS_Transporters"/>
</dbReference>
<evidence type="ECO:0000256" key="6">
    <source>
        <dbReference type="ARBA" id="ARBA00023136"/>
    </source>
</evidence>
<name>A0A6V8KM48_9ACTN</name>
<dbReference type="RefSeq" id="WP_218579240.1">
    <property type="nucleotide sequence ID" value="NZ_BLPF01000002.1"/>
</dbReference>
<feature type="transmembrane region" description="Helical" evidence="7">
    <location>
        <begin position="12"/>
        <end position="36"/>
    </location>
</feature>
<dbReference type="InterPro" id="IPR011701">
    <property type="entry name" value="MFS"/>
</dbReference>
<evidence type="ECO:0000256" key="7">
    <source>
        <dbReference type="SAM" id="Phobius"/>
    </source>
</evidence>
<keyword evidence="3" id="KW-1003">Cell membrane</keyword>
<feature type="transmembrane region" description="Helical" evidence="7">
    <location>
        <begin position="274"/>
        <end position="292"/>
    </location>
</feature>
<evidence type="ECO:0000259" key="8">
    <source>
        <dbReference type="PROSITE" id="PS50850"/>
    </source>
</evidence>
<evidence type="ECO:0000256" key="1">
    <source>
        <dbReference type="ARBA" id="ARBA00004651"/>
    </source>
</evidence>
<dbReference type="EMBL" id="BLPF01000002">
    <property type="protein sequence ID" value="GFJ81725.1"/>
    <property type="molecule type" value="Genomic_DNA"/>
</dbReference>
<comment type="subcellular location">
    <subcellularLocation>
        <location evidence="1">Cell membrane</location>
        <topology evidence="1">Multi-pass membrane protein</topology>
    </subcellularLocation>
</comment>
<dbReference type="Pfam" id="PF07690">
    <property type="entry name" value="MFS_1"/>
    <property type="match status" value="1"/>
</dbReference>
<dbReference type="GO" id="GO:0022857">
    <property type="term" value="F:transmembrane transporter activity"/>
    <property type="evidence" value="ECO:0007669"/>
    <property type="project" value="InterPro"/>
</dbReference>
<gene>
    <name evidence="9" type="ORF">Phou_059050</name>
</gene>
<evidence type="ECO:0000256" key="5">
    <source>
        <dbReference type="ARBA" id="ARBA00022989"/>
    </source>
</evidence>
<keyword evidence="6 7" id="KW-0472">Membrane</keyword>
<protein>
    <submittedName>
        <fullName evidence="9">MFS transporter</fullName>
    </submittedName>
</protein>
<dbReference type="PROSITE" id="PS50850">
    <property type="entry name" value="MFS"/>
    <property type="match status" value="1"/>
</dbReference>
<keyword evidence="10" id="KW-1185">Reference proteome</keyword>
<keyword evidence="2" id="KW-0813">Transport</keyword>
<feature type="transmembrane region" description="Helical" evidence="7">
    <location>
        <begin position="136"/>
        <end position="158"/>
    </location>
</feature>
<dbReference type="SUPFAM" id="SSF103473">
    <property type="entry name" value="MFS general substrate transporter"/>
    <property type="match status" value="1"/>
</dbReference>
<dbReference type="PANTHER" id="PTHR23517:SF2">
    <property type="entry name" value="MULTIDRUG RESISTANCE PROTEIN MDTH"/>
    <property type="match status" value="1"/>
</dbReference>
<comment type="caution">
    <text evidence="9">The sequence shown here is derived from an EMBL/GenBank/DDBJ whole genome shotgun (WGS) entry which is preliminary data.</text>
</comment>
<evidence type="ECO:0000313" key="10">
    <source>
        <dbReference type="Proteomes" id="UP000482800"/>
    </source>
</evidence>
<reference evidence="9 10" key="2">
    <citation type="submission" date="2020-03" db="EMBL/GenBank/DDBJ databases">
        <authorList>
            <person name="Ichikawa N."/>
            <person name="Kimura A."/>
            <person name="Kitahashi Y."/>
            <person name="Uohara A."/>
        </authorList>
    </citation>
    <scope>NUCLEOTIDE SEQUENCE [LARGE SCALE GENOMIC DNA]</scope>
    <source>
        <strain evidence="9 10">NBRC 108639</strain>
    </source>
</reference>
<dbReference type="Gene3D" id="1.20.1250.20">
    <property type="entry name" value="MFS general substrate transporter like domains"/>
    <property type="match status" value="1"/>
</dbReference>
<evidence type="ECO:0000256" key="3">
    <source>
        <dbReference type="ARBA" id="ARBA00022475"/>
    </source>
</evidence>
<dbReference type="InterPro" id="IPR005829">
    <property type="entry name" value="Sugar_transporter_CS"/>
</dbReference>
<keyword evidence="4 7" id="KW-0812">Transmembrane</keyword>
<dbReference type="PANTHER" id="PTHR23517">
    <property type="entry name" value="RESISTANCE PROTEIN MDTM, PUTATIVE-RELATED-RELATED"/>
    <property type="match status" value="1"/>
</dbReference>
<dbReference type="InterPro" id="IPR036259">
    <property type="entry name" value="MFS_trans_sf"/>
</dbReference>
<dbReference type="CDD" id="cd17329">
    <property type="entry name" value="MFS_MdtH_MDR_like"/>
    <property type="match status" value="1"/>
</dbReference>
<feature type="transmembrane region" description="Helical" evidence="7">
    <location>
        <begin position="204"/>
        <end position="223"/>
    </location>
</feature>
<feature type="transmembrane region" description="Helical" evidence="7">
    <location>
        <begin position="42"/>
        <end position="64"/>
    </location>
</feature>
<sequence>MTAPQRGLPKAFWVLWAGTLINRMGTMVVPFMTLYLVEDRGISVLVAGGVMAAFGAGSLVSQLLGGVLADRIGRRATLLAGTCSTAVLMVALAYTRHVAAIVALVLALGVTIDLYRPASQALVADLIPPAGRARAFGLLFLAANVGFASAMAAAGFLAARGFTVLFWADAITGALFGLLIWWLVPETRPRRGTAGSPGGFRVVLRDRTMVAFTACVFGYYFVYYQSDMTLPLAMRENGVSASVYGLCMALNGLLICIVQPFIGPWLGRPDPGRVWAAGVALVGLGYGLTAAAHSAPAYFATVAIWTLGEILPAAVTGVIVARLSPEHLRGRYAGFQGMAWSGAGWPLRSAAAACSRSALCCCGCAARRRVLSPRPVCSPFHREFAVARTPRCRAPGEATWPGPVRTGPGHAGRLSCRRCR</sequence>
<feature type="transmembrane region" description="Helical" evidence="7">
    <location>
        <begin position="76"/>
        <end position="92"/>
    </location>
</feature>
<keyword evidence="5 7" id="KW-1133">Transmembrane helix</keyword>
<feature type="transmembrane region" description="Helical" evidence="7">
    <location>
        <begin position="243"/>
        <end position="262"/>
    </location>
</feature>
<feature type="transmembrane region" description="Helical" evidence="7">
    <location>
        <begin position="98"/>
        <end position="115"/>
    </location>
</feature>
<accession>A0A6V8KM48</accession>
<proteinExistence type="predicted"/>
<feature type="domain" description="Major facilitator superfamily (MFS) profile" evidence="8">
    <location>
        <begin position="11"/>
        <end position="420"/>
    </location>
</feature>
<dbReference type="InterPro" id="IPR020846">
    <property type="entry name" value="MFS_dom"/>
</dbReference>
<evidence type="ECO:0000313" key="9">
    <source>
        <dbReference type="EMBL" id="GFJ81725.1"/>
    </source>
</evidence>
<reference evidence="9 10" key="1">
    <citation type="submission" date="2020-03" db="EMBL/GenBank/DDBJ databases">
        <title>Whole genome shotgun sequence of Phytohabitans houttuyneae NBRC 108639.</title>
        <authorList>
            <person name="Komaki H."/>
            <person name="Tamura T."/>
        </authorList>
    </citation>
    <scope>NUCLEOTIDE SEQUENCE [LARGE SCALE GENOMIC DNA]</scope>
    <source>
        <strain evidence="9 10">NBRC 108639</strain>
    </source>
</reference>